<gene>
    <name evidence="2" type="ORF">CDV36_012898</name>
</gene>
<sequence length="78" mass="8375">MKSYIITIALLTSLTLANPITQAPAMMPRVDNSEGDQVQKRDCNSRVGDNCGGKYGGCCPGLTCYVTSLPLYGKCKKN</sequence>
<keyword evidence="3" id="KW-1185">Reference proteome</keyword>
<comment type="caution">
    <text evidence="2">The sequence shown here is derived from an EMBL/GenBank/DDBJ whole genome shotgun (WGS) entry which is preliminary data.</text>
</comment>
<dbReference type="EMBL" id="NKUJ01000337">
    <property type="protein sequence ID" value="RMJ07498.1"/>
    <property type="molecule type" value="Genomic_DNA"/>
</dbReference>
<feature type="chain" id="PRO_5018275918" description="CBM1 domain-containing protein" evidence="1">
    <location>
        <begin position="18"/>
        <end position="78"/>
    </location>
</feature>
<organism evidence="2 3">
    <name type="scientific">Fusarium kuroshium</name>
    <dbReference type="NCBI Taxonomy" id="2010991"/>
    <lineage>
        <taxon>Eukaryota</taxon>
        <taxon>Fungi</taxon>
        <taxon>Dikarya</taxon>
        <taxon>Ascomycota</taxon>
        <taxon>Pezizomycotina</taxon>
        <taxon>Sordariomycetes</taxon>
        <taxon>Hypocreomycetidae</taxon>
        <taxon>Hypocreales</taxon>
        <taxon>Nectriaceae</taxon>
        <taxon>Fusarium</taxon>
        <taxon>Fusarium solani species complex</taxon>
    </lineage>
</organism>
<evidence type="ECO:0000313" key="2">
    <source>
        <dbReference type="EMBL" id="RMJ07498.1"/>
    </source>
</evidence>
<dbReference type="AlphaFoldDB" id="A0A3M2RQD8"/>
<evidence type="ECO:0008006" key="4">
    <source>
        <dbReference type="Google" id="ProtNLM"/>
    </source>
</evidence>
<evidence type="ECO:0000313" key="3">
    <source>
        <dbReference type="Proteomes" id="UP000277212"/>
    </source>
</evidence>
<feature type="signal peptide" evidence="1">
    <location>
        <begin position="1"/>
        <end position="17"/>
    </location>
</feature>
<reference evidence="2 3" key="1">
    <citation type="submission" date="2017-06" db="EMBL/GenBank/DDBJ databases">
        <title>Comparative genomic analysis of Ambrosia Fusariam Clade fungi.</title>
        <authorList>
            <person name="Stajich J.E."/>
            <person name="Carrillo J."/>
            <person name="Kijimoto T."/>
            <person name="Eskalen A."/>
            <person name="O'Donnell K."/>
            <person name="Kasson M."/>
        </authorList>
    </citation>
    <scope>NUCLEOTIDE SEQUENCE [LARGE SCALE GENOMIC DNA]</scope>
    <source>
        <strain evidence="2">UCR3666</strain>
    </source>
</reference>
<accession>A0A3M2RQD8</accession>
<dbReference type="Proteomes" id="UP000277212">
    <property type="component" value="Unassembled WGS sequence"/>
</dbReference>
<name>A0A3M2RQD8_9HYPO</name>
<proteinExistence type="predicted"/>
<dbReference type="OrthoDB" id="5089141at2759"/>
<protein>
    <recommendedName>
        <fullName evidence="4">CBM1 domain-containing protein</fullName>
    </recommendedName>
</protein>
<keyword evidence="1" id="KW-0732">Signal</keyword>
<evidence type="ECO:0000256" key="1">
    <source>
        <dbReference type="SAM" id="SignalP"/>
    </source>
</evidence>